<feature type="binding site" evidence="9">
    <location>
        <position position="165"/>
    </location>
    <ligand>
        <name>3-phosphoshikimate</name>
        <dbReference type="ChEBI" id="CHEBI:145989"/>
    </ligand>
</feature>
<comment type="function">
    <text evidence="1 9">Catalyzes the transfer of the enolpyruvyl moiety of phosphoenolpyruvate (PEP) to the 5-hydroxyl of shikimate-3-phosphate (S3P) to produce enolpyruvyl shikimate-3-phosphate and inorganic phosphate.</text>
</comment>
<comment type="catalytic activity">
    <reaction evidence="8">
        <text>3-phosphoshikimate + phosphoenolpyruvate = 5-O-(1-carboxyvinyl)-3-phosphoshikimate + phosphate</text>
        <dbReference type="Rhea" id="RHEA:21256"/>
        <dbReference type="ChEBI" id="CHEBI:43474"/>
        <dbReference type="ChEBI" id="CHEBI:57701"/>
        <dbReference type="ChEBI" id="CHEBI:58702"/>
        <dbReference type="ChEBI" id="CHEBI:145989"/>
        <dbReference type="EC" id="2.5.1.19"/>
    </reaction>
    <physiologicalReaction direction="left-to-right" evidence="8">
        <dbReference type="Rhea" id="RHEA:21257"/>
    </physiologicalReaction>
</comment>
<dbReference type="InterPro" id="IPR013792">
    <property type="entry name" value="RNA3'P_cycl/enolpyr_Trfase_a/b"/>
</dbReference>
<dbReference type="NCBIfam" id="TIGR01356">
    <property type="entry name" value="aroA"/>
    <property type="match status" value="1"/>
</dbReference>
<organism evidence="11 12">
    <name type="scientific">Enterococcus lacertideformus</name>
    <dbReference type="NCBI Taxonomy" id="2771493"/>
    <lineage>
        <taxon>Bacteria</taxon>
        <taxon>Bacillati</taxon>
        <taxon>Bacillota</taxon>
        <taxon>Bacilli</taxon>
        <taxon>Lactobacillales</taxon>
        <taxon>Enterococcaceae</taxon>
        <taxon>Enterococcus</taxon>
    </lineage>
</organism>
<dbReference type="EC" id="2.5.1.19" evidence="9"/>
<comment type="subcellular location">
    <subcellularLocation>
        <location evidence="9">Cytoplasm</location>
    </subcellularLocation>
</comment>
<evidence type="ECO:0000256" key="3">
    <source>
        <dbReference type="ARBA" id="ARBA00009948"/>
    </source>
</evidence>
<evidence type="ECO:0000256" key="2">
    <source>
        <dbReference type="ARBA" id="ARBA00004811"/>
    </source>
</evidence>
<dbReference type="AlphaFoldDB" id="A0A931AU99"/>
<name>A0A931AU99_9ENTE</name>
<dbReference type="FunFam" id="3.65.10.10:FF:000006">
    <property type="entry name" value="3-phosphoshikimate 1-carboxyvinyltransferase"/>
    <property type="match status" value="1"/>
</dbReference>
<evidence type="ECO:0000313" key="12">
    <source>
        <dbReference type="Proteomes" id="UP000637757"/>
    </source>
</evidence>
<comment type="subunit">
    <text evidence="9">Monomer.</text>
</comment>
<feature type="active site" description="Proton acceptor" evidence="9">
    <location>
        <position position="311"/>
    </location>
</feature>
<keyword evidence="6 9" id="KW-0808">Transferase</keyword>
<feature type="binding site" evidence="9">
    <location>
        <position position="92"/>
    </location>
    <ligand>
        <name>phosphoenolpyruvate</name>
        <dbReference type="ChEBI" id="CHEBI:58702"/>
    </ligand>
</feature>
<dbReference type="PROSITE" id="PS00104">
    <property type="entry name" value="EPSP_SYNTHASE_1"/>
    <property type="match status" value="1"/>
</dbReference>
<dbReference type="Proteomes" id="UP000637757">
    <property type="component" value="Unassembled WGS sequence"/>
</dbReference>
<feature type="binding site" evidence="9">
    <location>
        <position position="25"/>
    </location>
    <ligand>
        <name>3-phosphoshikimate</name>
        <dbReference type="ChEBI" id="CHEBI:145989"/>
    </ligand>
</feature>
<evidence type="ECO:0000256" key="6">
    <source>
        <dbReference type="ARBA" id="ARBA00022679"/>
    </source>
</evidence>
<dbReference type="GO" id="GO:0009073">
    <property type="term" value="P:aromatic amino acid family biosynthetic process"/>
    <property type="evidence" value="ECO:0007669"/>
    <property type="project" value="UniProtKB-KW"/>
</dbReference>
<dbReference type="PIRSF" id="PIRSF000505">
    <property type="entry name" value="EPSPS"/>
    <property type="match status" value="1"/>
</dbReference>
<dbReference type="SUPFAM" id="SSF55205">
    <property type="entry name" value="EPT/RTPC-like"/>
    <property type="match status" value="1"/>
</dbReference>
<feature type="binding site" evidence="9">
    <location>
        <position position="20"/>
    </location>
    <ligand>
        <name>3-phosphoshikimate</name>
        <dbReference type="ChEBI" id="CHEBI:145989"/>
    </ligand>
</feature>
<comment type="caution">
    <text evidence="11">The sequence shown here is derived from an EMBL/GenBank/DDBJ whole genome shotgun (WGS) entry which is preliminary data.</text>
</comment>
<dbReference type="PANTHER" id="PTHR21090:SF5">
    <property type="entry name" value="PENTAFUNCTIONAL AROM POLYPEPTIDE"/>
    <property type="match status" value="1"/>
</dbReference>
<dbReference type="GO" id="GO:0005737">
    <property type="term" value="C:cytoplasm"/>
    <property type="evidence" value="ECO:0007669"/>
    <property type="project" value="UniProtKB-SubCell"/>
</dbReference>
<evidence type="ECO:0000256" key="4">
    <source>
        <dbReference type="ARBA" id="ARBA00022490"/>
    </source>
</evidence>
<proteinExistence type="inferred from homology"/>
<evidence type="ECO:0000259" key="10">
    <source>
        <dbReference type="Pfam" id="PF00275"/>
    </source>
</evidence>
<feature type="binding site" evidence="9">
    <location>
        <position position="120"/>
    </location>
    <ligand>
        <name>phosphoenolpyruvate</name>
        <dbReference type="ChEBI" id="CHEBI:58702"/>
    </ligand>
</feature>
<evidence type="ECO:0000256" key="5">
    <source>
        <dbReference type="ARBA" id="ARBA00022605"/>
    </source>
</evidence>
<evidence type="ECO:0000256" key="8">
    <source>
        <dbReference type="ARBA" id="ARBA00044633"/>
    </source>
</evidence>
<dbReference type="CDD" id="cd01556">
    <property type="entry name" value="EPSP_synthase"/>
    <property type="match status" value="1"/>
</dbReference>
<keyword evidence="12" id="KW-1185">Reference proteome</keyword>
<dbReference type="HAMAP" id="MF_00210">
    <property type="entry name" value="EPSP_synth"/>
    <property type="match status" value="1"/>
</dbReference>
<feature type="binding site" evidence="9">
    <location>
        <position position="338"/>
    </location>
    <ligand>
        <name>3-phosphoshikimate</name>
        <dbReference type="ChEBI" id="CHEBI:145989"/>
    </ligand>
</feature>
<feature type="binding site" evidence="9">
    <location>
        <position position="21"/>
    </location>
    <ligand>
        <name>3-phosphoshikimate</name>
        <dbReference type="ChEBI" id="CHEBI:145989"/>
    </ligand>
</feature>
<feature type="binding site" evidence="9">
    <location>
        <position position="311"/>
    </location>
    <ligand>
        <name>3-phosphoshikimate</name>
        <dbReference type="ChEBI" id="CHEBI:145989"/>
    </ligand>
</feature>
<comment type="pathway">
    <text evidence="2 9">Metabolic intermediate biosynthesis; chorismate biosynthesis; chorismate from D-erythrose 4-phosphate and phosphoenolpyruvate: step 6/7.</text>
</comment>
<evidence type="ECO:0000256" key="1">
    <source>
        <dbReference type="ARBA" id="ARBA00002174"/>
    </source>
</evidence>
<evidence type="ECO:0000313" key="11">
    <source>
        <dbReference type="EMBL" id="MBF8807441.1"/>
    </source>
</evidence>
<feature type="binding site" evidence="9">
    <location>
        <position position="167"/>
    </location>
    <ligand>
        <name>3-phosphoshikimate</name>
        <dbReference type="ChEBI" id="CHEBI:145989"/>
    </ligand>
</feature>
<keyword evidence="5 9" id="KW-0028">Amino-acid biosynthesis</keyword>
<evidence type="ECO:0000256" key="7">
    <source>
        <dbReference type="ARBA" id="ARBA00023141"/>
    </source>
</evidence>
<evidence type="ECO:0000256" key="9">
    <source>
        <dbReference type="HAMAP-Rule" id="MF_00210"/>
    </source>
</evidence>
<accession>A0A931AU99</accession>
<dbReference type="FunFam" id="3.65.10.10:FF:000005">
    <property type="entry name" value="3-phosphoshikimate 1-carboxyvinyltransferase"/>
    <property type="match status" value="1"/>
</dbReference>
<keyword evidence="7 9" id="KW-0057">Aromatic amino acid biosynthesis</keyword>
<feature type="domain" description="Enolpyruvate transferase" evidence="10">
    <location>
        <begin position="7"/>
        <end position="419"/>
    </location>
</feature>
<feature type="binding site" evidence="9">
    <location>
        <position position="384"/>
    </location>
    <ligand>
        <name>phosphoenolpyruvate</name>
        <dbReference type="ChEBI" id="CHEBI:58702"/>
    </ligand>
</feature>
<dbReference type="GO" id="GO:0003866">
    <property type="term" value="F:3-phosphoshikimate 1-carboxyvinyltransferase activity"/>
    <property type="evidence" value="ECO:0007669"/>
    <property type="project" value="UniProtKB-UniRule"/>
</dbReference>
<feature type="binding site" evidence="9">
    <location>
        <position position="20"/>
    </location>
    <ligand>
        <name>phosphoenolpyruvate</name>
        <dbReference type="ChEBI" id="CHEBI:58702"/>
    </ligand>
</feature>
<protein>
    <recommendedName>
        <fullName evidence="9">3-phosphoshikimate 1-carboxyvinyltransferase</fullName>
        <ecNumber evidence="9">2.5.1.19</ecNumber>
    </recommendedName>
    <alternativeName>
        <fullName evidence="9">5-enolpyruvylshikimate-3-phosphate synthase</fullName>
        <shortName evidence="9">EPSP synthase</shortName>
        <shortName evidence="9">EPSPS</shortName>
    </alternativeName>
</protein>
<dbReference type="InterPro" id="IPR036968">
    <property type="entry name" value="Enolpyruvate_Tfrase_sf"/>
</dbReference>
<dbReference type="InterPro" id="IPR001986">
    <property type="entry name" value="Enolpyruvate_Tfrase_dom"/>
</dbReference>
<dbReference type="EMBL" id="JADAKE010000007">
    <property type="protein sequence ID" value="MBF8807441.1"/>
    <property type="molecule type" value="Genomic_DNA"/>
</dbReference>
<dbReference type="GO" id="GO:0009423">
    <property type="term" value="P:chorismate biosynthetic process"/>
    <property type="evidence" value="ECO:0007669"/>
    <property type="project" value="UniProtKB-UniRule"/>
</dbReference>
<comment type="similarity">
    <text evidence="3 9">Belongs to the EPSP synthase family.</text>
</comment>
<dbReference type="Gene3D" id="3.65.10.10">
    <property type="entry name" value="Enolpyruvate transferase domain"/>
    <property type="match status" value="2"/>
</dbReference>
<comment type="caution">
    <text evidence="9">Lacks conserved residue(s) required for the propagation of feature annotation.</text>
</comment>
<keyword evidence="4 9" id="KW-0963">Cytoplasm</keyword>
<gene>
    <name evidence="9 11" type="primary">aroA</name>
    <name evidence="11" type="ORF">IC227_02305</name>
</gene>
<sequence>MKLLSTKQGLKGSLVIPADKSISHRSIMFGAISHGQTIVHNFLKAEDCLSTIAVFKQLGVNITEKNERIYIEGKGFSGLKAPTSRLDAGNSGTTMRLVLGILAGRNFTSEIAGDDSLNRRPMERVMKPLREMGAELQGIEHVELPPLQVTGQALHNIEYHMPIASAQVKSAILFAALQAKGTTKIIEKEKSRNHTEEMIKQFGGEIEIADRIITLKGGQMLSGQEVTVPGDISSAAFYLVAASIVPNSEVLLKHVGINPTRTGIIDVLTKMGAVIEEKQVDKENQAADLVVRSASLTAYEIRGEIIPRLIDELPIIALAATQATGTTIIRDAQELKVKETNRIDATAKELTKTGANIEPTEDGLIIHGPTPLHGAKVDSHGDHRIGMMLQIAALLTDDVVELINPEAVNISYPAFFTDLAKLIKEESTCYQLF</sequence>
<dbReference type="Pfam" id="PF00275">
    <property type="entry name" value="EPSP_synthase"/>
    <property type="match status" value="1"/>
</dbReference>
<dbReference type="PANTHER" id="PTHR21090">
    <property type="entry name" value="AROM/DEHYDROQUINATE SYNTHASE"/>
    <property type="match status" value="1"/>
</dbReference>
<dbReference type="InterPro" id="IPR006264">
    <property type="entry name" value="EPSP_synthase"/>
</dbReference>
<dbReference type="InterPro" id="IPR023193">
    <property type="entry name" value="EPSP_synthase_CS"/>
</dbReference>
<reference evidence="11" key="1">
    <citation type="submission" date="2020-09" db="EMBL/GenBank/DDBJ databases">
        <title>Genomic insights into the novelty and pathogenicity of a unique biofilm-forming Enterococcus sp. bacteria (Enterococcus lacertideformus) identified in reptiles.</title>
        <authorList>
            <person name="Agius J.E."/>
            <person name="Phalen D.N."/>
            <person name="Rose K."/>
            <person name="Eden J.-S."/>
        </authorList>
    </citation>
    <scope>NUCLEOTIDE SEQUENCE</scope>
    <source>
        <strain evidence="11">PHRS 0518</strain>
    </source>
</reference>
<feature type="binding site" evidence="9">
    <location>
        <position position="167"/>
    </location>
    <ligand>
        <name>phosphoenolpyruvate</name>
        <dbReference type="ChEBI" id="CHEBI:58702"/>
    </ligand>
</feature>
<feature type="binding site" evidence="9">
    <location>
        <position position="342"/>
    </location>
    <ligand>
        <name>phosphoenolpyruvate</name>
        <dbReference type="ChEBI" id="CHEBI:58702"/>
    </ligand>
</feature>
<dbReference type="GO" id="GO:0008652">
    <property type="term" value="P:amino acid biosynthetic process"/>
    <property type="evidence" value="ECO:0007669"/>
    <property type="project" value="UniProtKB-KW"/>
</dbReference>